<evidence type="ECO:0000256" key="15">
    <source>
        <dbReference type="SAM" id="Phobius"/>
    </source>
</evidence>
<dbReference type="GO" id="GO:0008360">
    <property type="term" value="P:regulation of cell shape"/>
    <property type="evidence" value="ECO:0007669"/>
    <property type="project" value="UniProtKB-KW"/>
</dbReference>
<evidence type="ECO:0000256" key="4">
    <source>
        <dbReference type="ARBA" id="ARBA00022670"/>
    </source>
</evidence>
<dbReference type="PANTHER" id="PTHR32282">
    <property type="entry name" value="BINDING PROTEIN TRANSPEPTIDASE, PUTATIVE-RELATED"/>
    <property type="match status" value="1"/>
</dbReference>
<dbReference type="GO" id="GO:0009252">
    <property type="term" value="P:peptidoglycan biosynthetic process"/>
    <property type="evidence" value="ECO:0007669"/>
    <property type="project" value="UniProtKB-KW"/>
</dbReference>
<evidence type="ECO:0000256" key="8">
    <source>
        <dbReference type="ARBA" id="ARBA00022960"/>
    </source>
</evidence>
<dbReference type="InterPro" id="IPR050396">
    <property type="entry name" value="Glycosyltr_51/Transpeptidase"/>
</dbReference>
<dbReference type="EMBL" id="JAGSOH010000121">
    <property type="protein sequence ID" value="MBR7830228.1"/>
    <property type="molecule type" value="Genomic_DNA"/>
</dbReference>
<dbReference type="GO" id="GO:0009002">
    <property type="term" value="F:serine-type D-Ala-D-Ala carboxypeptidase activity"/>
    <property type="evidence" value="ECO:0007669"/>
    <property type="project" value="UniProtKB-EC"/>
</dbReference>
<dbReference type="RefSeq" id="WP_212521357.1">
    <property type="nucleotide sequence ID" value="NZ_JAGSOH010000121.1"/>
</dbReference>
<dbReference type="InterPro" id="IPR012338">
    <property type="entry name" value="Beta-lactam/transpept-like"/>
</dbReference>
<evidence type="ECO:0000256" key="5">
    <source>
        <dbReference type="ARBA" id="ARBA00022676"/>
    </source>
</evidence>
<proteinExistence type="inferred from homology"/>
<evidence type="ECO:0000259" key="17">
    <source>
        <dbReference type="Pfam" id="PF00912"/>
    </source>
</evidence>
<dbReference type="GO" id="GO:0030288">
    <property type="term" value="C:outer membrane-bounded periplasmic space"/>
    <property type="evidence" value="ECO:0007669"/>
    <property type="project" value="TreeGrafter"/>
</dbReference>
<dbReference type="Pfam" id="PF00905">
    <property type="entry name" value="Transpeptidase"/>
    <property type="match status" value="1"/>
</dbReference>
<evidence type="ECO:0000256" key="1">
    <source>
        <dbReference type="ARBA" id="ARBA00007090"/>
    </source>
</evidence>
<evidence type="ECO:0000259" key="16">
    <source>
        <dbReference type="Pfam" id="PF00905"/>
    </source>
</evidence>
<feature type="region of interest" description="Disordered" evidence="14">
    <location>
        <begin position="695"/>
        <end position="746"/>
    </location>
</feature>
<gene>
    <name evidence="18" type="ORF">KDK95_28250</name>
</gene>
<feature type="domain" description="Penicillin-binding protein transpeptidase" evidence="16">
    <location>
        <begin position="365"/>
        <end position="661"/>
    </location>
</feature>
<evidence type="ECO:0000256" key="9">
    <source>
        <dbReference type="ARBA" id="ARBA00022984"/>
    </source>
</evidence>
<keyword evidence="11" id="KW-0961">Cell wall biogenesis/degradation</keyword>
<evidence type="ECO:0000256" key="3">
    <source>
        <dbReference type="ARBA" id="ARBA00022645"/>
    </source>
</evidence>
<comment type="similarity">
    <text evidence="1">In the C-terminal section; belongs to the transpeptidase family.</text>
</comment>
<keyword evidence="15" id="KW-0812">Transmembrane</keyword>
<evidence type="ECO:0000256" key="7">
    <source>
        <dbReference type="ARBA" id="ARBA00022801"/>
    </source>
</evidence>
<evidence type="ECO:0000256" key="14">
    <source>
        <dbReference type="SAM" id="MobiDB-lite"/>
    </source>
</evidence>
<accession>A0A941EGB4</accession>
<dbReference type="SUPFAM" id="SSF56601">
    <property type="entry name" value="beta-lactamase/transpeptidase-like"/>
    <property type="match status" value="1"/>
</dbReference>
<dbReference type="InterPro" id="IPR001264">
    <property type="entry name" value="Glyco_trans_51"/>
</dbReference>
<keyword evidence="5" id="KW-0328">Glycosyltransferase</keyword>
<evidence type="ECO:0000256" key="12">
    <source>
        <dbReference type="ARBA" id="ARBA00034000"/>
    </source>
</evidence>
<evidence type="ECO:0000313" key="18">
    <source>
        <dbReference type="EMBL" id="MBR7830228.1"/>
    </source>
</evidence>
<dbReference type="GO" id="GO:0008955">
    <property type="term" value="F:peptidoglycan glycosyltransferase activity"/>
    <property type="evidence" value="ECO:0007669"/>
    <property type="project" value="UniProtKB-EC"/>
</dbReference>
<feature type="domain" description="Glycosyl transferase family 51" evidence="17">
    <location>
        <begin position="76"/>
        <end position="262"/>
    </location>
</feature>
<dbReference type="Proteomes" id="UP000676325">
    <property type="component" value="Unassembled WGS sequence"/>
</dbReference>
<keyword evidence="8" id="KW-0133">Cell shape</keyword>
<dbReference type="PANTHER" id="PTHR32282:SF33">
    <property type="entry name" value="PEPTIDOGLYCAN GLYCOSYLTRANSFERASE"/>
    <property type="match status" value="1"/>
</dbReference>
<evidence type="ECO:0000256" key="11">
    <source>
        <dbReference type="ARBA" id="ARBA00023316"/>
    </source>
</evidence>
<keyword evidence="7" id="KW-0378">Hydrolase</keyword>
<keyword evidence="6" id="KW-0808">Transferase</keyword>
<dbReference type="AlphaFoldDB" id="A0A941EGB4"/>
<dbReference type="GO" id="GO:0008658">
    <property type="term" value="F:penicillin binding"/>
    <property type="evidence" value="ECO:0007669"/>
    <property type="project" value="InterPro"/>
</dbReference>
<dbReference type="InterPro" id="IPR001460">
    <property type="entry name" value="PCN-bd_Tpept"/>
</dbReference>
<comment type="similarity">
    <text evidence="2">In the N-terminal section; belongs to the glycosyltransferase 51 family.</text>
</comment>
<dbReference type="Gene3D" id="1.10.3810.10">
    <property type="entry name" value="Biosynthetic peptidoglycan transglycosylase-like"/>
    <property type="match status" value="1"/>
</dbReference>
<dbReference type="FunFam" id="1.10.3810.10:FF:000001">
    <property type="entry name" value="Penicillin-binding protein 1A"/>
    <property type="match status" value="1"/>
</dbReference>
<evidence type="ECO:0000256" key="13">
    <source>
        <dbReference type="ARBA" id="ARBA00049902"/>
    </source>
</evidence>
<keyword evidence="15" id="KW-1133">Transmembrane helix</keyword>
<evidence type="ECO:0000256" key="6">
    <source>
        <dbReference type="ARBA" id="ARBA00022679"/>
    </source>
</evidence>
<feature type="transmembrane region" description="Helical" evidence="15">
    <location>
        <begin position="16"/>
        <end position="38"/>
    </location>
</feature>
<dbReference type="SUPFAM" id="SSF53955">
    <property type="entry name" value="Lysozyme-like"/>
    <property type="match status" value="1"/>
</dbReference>
<evidence type="ECO:0000256" key="10">
    <source>
        <dbReference type="ARBA" id="ARBA00023268"/>
    </source>
</evidence>
<sequence length="746" mass="78684">MRTGNEQEASHRWRQAGVFLGLSVLAGVLLAGFLLPLIGSTGLAVKAASDHFEDLPDVFQAPTLPQRTEILASDGSTIAQTWGDYGNRIVVPMSEISPNMPNALVAIEDSRYFQHGGIDLTGTVRAFFNDANGGGTQGGSTIAQQYVKNVLLLDAGTNRQAQQQAIADTIARKVTELRYAVSVERAMSKEQILENYLNLVYFGNGTYGVEAAAQRYFSTTAAKLTAPQAALLAAIVNSPAYYDPLAHPQNALARRNVVLQKMADPTLHYLTPAQAAADEQTPLALDPSPLSSGCIAATASAAFYCNYVYTTFLNDPEFGATPAARQAVWQQGGLKITTTLDPTDQSAAATAISQHTYPTDKVASAIVMIEPGTGRIKAMAQSRPMGNGKGQTFVNLSADPRHNGTLGYQAGSSFKIFTGLAALDQGIDPSLPINATSPLVLGGTRLATCSDGQKSITWPDSYQPTNDDKNSYVVPMDQAFWYSVNTYFLTLETQTGLCAPAELAQSMGVTKDDDLGQGKPLDQFASFTLGTNQVTPVAMAAAYATVAAQGMYCVPYVITGAADIDGKQYPGQRQQCKQVLDANTANELTSMLQGVLTQQGATADGLGLAGRDSAGKTGTTDSSVATWFDGYTPQLAAAVWTGFVDGGGKNEVMADMSVGGQYYSGQIFGATISAPIWQQAMNAALADQPVLSFNAPTGFPTDQPTTDSPVVGNSPTALGKGRTPITVLPRKAPHPLPTPKKTGGKH</sequence>
<comment type="catalytic activity">
    <reaction evidence="12">
        <text>Preferential cleavage: (Ac)2-L-Lys-D-Ala-|-D-Ala. Also transpeptidation of peptidyl-alanyl moieties that are N-acyl substituents of D-alanine.</text>
        <dbReference type="EC" id="3.4.16.4"/>
    </reaction>
</comment>
<dbReference type="GO" id="GO:0006508">
    <property type="term" value="P:proteolysis"/>
    <property type="evidence" value="ECO:0007669"/>
    <property type="project" value="UniProtKB-KW"/>
</dbReference>
<dbReference type="InterPro" id="IPR023346">
    <property type="entry name" value="Lysozyme-like_dom_sf"/>
</dbReference>
<keyword evidence="10" id="KW-0511">Multifunctional enzyme</keyword>
<keyword evidence="9" id="KW-0573">Peptidoglycan synthesis</keyword>
<dbReference type="Pfam" id="PF00912">
    <property type="entry name" value="Transgly"/>
    <property type="match status" value="1"/>
</dbReference>
<comment type="catalytic activity">
    <reaction evidence="13">
        <text>[GlcNAc-(1-&gt;4)-Mur2Ac(oyl-L-Ala-gamma-D-Glu-L-Lys-D-Ala-D-Ala)](n)-di-trans,octa-cis-undecaprenyl diphosphate + beta-D-GlcNAc-(1-&gt;4)-Mur2Ac(oyl-L-Ala-gamma-D-Glu-L-Lys-D-Ala-D-Ala)-di-trans,octa-cis-undecaprenyl diphosphate = [GlcNAc-(1-&gt;4)-Mur2Ac(oyl-L-Ala-gamma-D-Glu-L-Lys-D-Ala-D-Ala)](n+1)-di-trans,octa-cis-undecaprenyl diphosphate + di-trans,octa-cis-undecaprenyl diphosphate + H(+)</text>
        <dbReference type="Rhea" id="RHEA:23708"/>
        <dbReference type="Rhea" id="RHEA-COMP:9602"/>
        <dbReference type="Rhea" id="RHEA-COMP:9603"/>
        <dbReference type="ChEBI" id="CHEBI:15378"/>
        <dbReference type="ChEBI" id="CHEBI:58405"/>
        <dbReference type="ChEBI" id="CHEBI:60033"/>
        <dbReference type="ChEBI" id="CHEBI:78435"/>
        <dbReference type="EC" id="2.4.99.28"/>
    </reaction>
</comment>
<keyword evidence="3" id="KW-0121">Carboxypeptidase</keyword>
<feature type="compositionally biased region" description="Polar residues" evidence="14">
    <location>
        <begin position="700"/>
        <end position="716"/>
    </location>
</feature>
<dbReference type="InterPro" id="IPR036950">
    <property type="entry name" value="PBP_transglycosylase"/>
</dbReference>
<keyword evidence="15" id="KW-0472">Membrane</keyword>
<keyword evidence="19" id="KW-1185">Reference proteome</keyword>
<comment type="caution">
    <text evidence="18">The sequence shown here is derived from an EMBL/GenBank/DDBJ whole genome shotgun (WGS) entry which is preliminary data.</text>
</comment>
<evidence type="ECO:0000313" key="19">
    <source>
        <dbReference type="Proteomes" id="UP000676325"/>
    </source>
</evidence>
<organism evidence="18 19">
    <name type="scientific">Actinospica acidithermotolerans</name>
    <dbReference type="NCBI Taxonomy" id="2828514"/>
    <lineage>
        <taxon>Bacteria</taxon>
        <taxon>Bacillati</taxon>
        <taxon>Actinomycetota</taxon>
        <taxon>Actinomycetes</taxon>
        <taxon>Catenulisporales</taxon>
        <taxon>Actinospicaceae</taxon>
        <taxon>Actinospica</taxon>
    </lineage>
</organism>
<evidence type="ECO:0000256" key="2">
    <source>
        <dbReference type="ARBA" id="ARBA00007739"/>
    </source>
</evidence>
<reference evidence="18" key="1">
    <citation type="submission" date="2021-04" db="EMBL/GenBank/DDBJ databases">
        <title>Genome based classification of Actinospica acidithermotolerans sp. nov., an actinobacterium isolated from an Indonesian hot spring.</title>
        <authorList>
            <person name="Kusuma A.B."/>
            <person name="Putra K.E."/>
            <person name="Nafisah S."/>
            <person name="Loh J."/>
            <person name="Nouioui I."/>
            <person name="Goodfellow M."/>
        </authorList>
    </citation>
    <scope>NUCLEOTIDE SEQUENCE</scope>
    <source>
        <strain evidence="18">MGRD01-02</strain>
    </source>
</reference>
<dbReference type="GO" id="GO:0071555">
    <property type="term" value="P:cell wall organization"/>
    <property type="evidence" value="ECO:0007669"/>
    <property type="project" value="UniProtKB-KW"/>
</dbReference>
<keyword evidence="4" id="KW-0645">Protease</keyword>
<dbReference type="Gene3D" id="3.40.710.10">
    <property type="entry name" value="DD-peptidase/beta-lactamase superfamily"/>
    <property type="match status" value="1"/>
</dbReference>
<protein>
    <submittedName>
        <fullName evidence="18">Penicillin-binding protein</fullName>
    </submittedName>
</protein>
<name>A0A941EGB4_9ACTN</name>